<comment type="caution">
    <text evidence="4">The sequence shown here is derived from an EMBL/GenBank/DDBJ whole genome shotgun (WGS) entry which is preliminary data.</text>
</comment>
<dbReference type="InterPro" id="IPR027417">
    <property type="entry name" value="P-loop_NTPase"/>
</dbReference>
<protein>
    <submittedName>
        <fullName evidence="4">AAA family ATPase</fullName>
    </submittedName>
</protein>
<dbReference type="RefSeq" id="WP_153823562.1">
    <property type="nucleotide sequence ID" value="NZ_WJIE01000013.1"/>
</dbReference>
<dbReference type="GO" id="GO:0005524">
    <property type="term" value="F:ATP binding"/>
    <property type="evidence" value="ECO:0007669"/>
    <property type="project" value="InterPro"/>
</dbReference>
<sequence length="451" mass="49504">MYIRKVAIANIRGFGLNAQDEDRAQVEIDLTRPDGSHAGWTVVAGRNGAGKSTFLKAIALAVAGPTAARSLEESFAGWIRKDASWGYMGVVIECDPFADGFTGRGMTPKDGAFWAEIGLERQESGPEPKVGPHNPDNRLKHAERGPWAENPRGWFIAGYGPFRRLSGHAADSIRLMAGPSRLARLVSLFREDSSLSECVVWLRDVAFRRAEGRPGAKELEDAVIKLLNDGLLPDGMRIHHIDSEGLWTERDGVILPLRDLSDGYRTVIALVLDIVKQLHGCYGKLDLGEHPDGHVEVFGAGAVLIDEIDIHLHVSWQQRIGFWLKTRFRGIQFIVTSHSPFICQAADPNGLIRLPAPGSREQAEHVSPELFKVIVNGGADEAAMSELFGLEKAHSDRSEELRTRVAELEAKLIRAQITPEEEAELGSLKQELPDTGSMAVEMALRAVRAAE</sequence>
<dbReference type="GO" id="GO:0016887">
    <property type="term" value="F:ATP hydrolysis activity"/>
    <property type="evidence" value="ECO:0007669"/>
    <property type="project" value="InterPro"/>
</dbReference>
<feature type="domain" description="ATPase AAA-type core" evidence="2">
    <location>
        <begin position="200"/>
        <end position="342"/>
    </location>
</feature>
<reference evidence="4 5" key="1">
    <citation type="submission" date="2019-10" db="EMBL/GenBank/DDBJ databases">
        <title>A soil myxobacterium in the family Polyangiaceae.</title>
        <authorList>
            <person name="Li Y."/>
            <person name="Wang J."/>
        </authorList>
    </citation>
    <scope>NUCLEOTIDE SEQUENCE [LARGE SCALE GENOMIC DNA]</scope>
    <source>
        <strain evidence="4 5">DSM 14734</strain>
    </source>
</reference>
<dbReference type="PANTHER" id="PTHR43581:SF2">
    <property type="entry name" value="EXCINUCLEASE ATPASE SUBUNIT"/>
    <property type="match status" value="1"/>
</dbReference>
<keyword evidence="5" id="KW-1185">Reference proteome</keyword>
<name>A0A6N7PXP6_9BACT</name>
<dbReference type="Pfam" id="PF13476">
    <property type="entry name" value="AAA_23"/>
    <property type="match status" value="1"/>
</dbReference>
<dbReference type="EMBL" id="WJIE01000013">
    <property type="protein sequence ID" value="MRG96763.1"/>
    <property type="molecule type" value="Genomic_DNA"/>
</dbReference>
<dbReference type="GO" id="GO:0006302">
    <property type="term" value="P:double-strand break repair"/>
    <property type="evidence" value="ECO:0007669"/>
    <property type="project" value="InterPro"/>
</dbReference>
<dbReference type="AlphaFoldDB" id="A0A6N7PXP6"/>
<dbReference type="InterPro" id="IPR038729">
    <property type="entry name" value="Rad50/SbcC_AAA"/>
</dbReference>
<evidence type="ECO:0000259" key="2">
    <source>
        <dbReference type="Pfam" id="PF13304"/>
    </source>
</evidence>
<evidence type="ECO:0000256" key="1">
    <source>
        <dbReference type="SAM" id="Coils"/>
    </source>
</evidence>
<dbReference type="InterPro" id="IPR003959">
    <property type="entry name" value="ATPase_AAA_core"/>
</dbReference>
<dbReference type="OrthoDB" id="9784297at2"/>
<evidence type="ECO:0000313" key="4">
    <source>
        <dbReference type="EMBL" id="MRG96763.1"/>
    </source>
</evidence>
<dbReference type="SUPFAM" id="SSF52540">
    <property type="entry name" value="P-loop containing nucleoside triphosphate hydrolases"/>
    <property type="match status" value="1"/>
</dbReference>
<dbReference type="Pfam" id="PF13304">
    <property type="entry name" value="AAA_21"/>
    <property type="match status" value="1"/>
</dbReference>
<feature type="domain" description="Rad50/SbcC-type AAA" evidence="3">
    <location>
        <begin position="5"/>
        <end position="68"/>
    </location>
</feature>
<accession>A0A6N7PXP6</accession>
<keyword evidence="1" id="KW-0175">Coiled coil</keyword>
<dbReference type="InterPro" id="IPR051396">
    <property type="entry name" value="Bact_Antivir_Def_Nuclease"/>
</dbReference>
<dbReference type="Proteomes" id="UP000440224">
    <property type="component" value="Unassembled WGS sequence"/>
</dbReference>
<gene>
    <name evidence="4" type="ORF">GF068_33295</name>
</gene>
<dbReference type="PANTHER" id="PTHR43581">
    <property type="entry name" value="ATP/GTP PHOSPHATASE"/>
    <property type="match status" value="1"/>
</dbReference>
<dbReference type="Gene3D" id="3.40.50.300">
    <property type="entry name" value="P-loop containing nucleotide triphosphate hydrolases"/>
    <property type="match status" value="2"/>
</dbReference>
<feature type="coiled-coil region" evidence="1">
    <location>
        <begin position="391"/>
        <end position="418"/>
    </location>
</feature>
<proteinExistence type="predicted"/>
<organism evidence="4 5">
    <name type="scientific">Polyangium spumosum</name>
    <dbReference type="NCBI Taxonomy" id="889282"/>
    <lineage>
        <taxon>Bacteria</taxon>
        <taxon>Pseudomonadati</taxon>
        <taxon>Myxococcota</taxon>
        <taxon>Polyangia</taxon>
        <taxon>Polyangiales</taxon>
        <taxon>Polyangiaceae</taxon>
        <taxon>Polyangium</taxon>
    </lineage>
</organism>
<evidence type="ECO:0000259" key="3">
    <source>
        <dbReference type="Pfam" id="PF13476"/>
    </source>
</evidence>
<evidence type="ECO:0000313" key="5">
    <source>
        <dbReference type="Proteomes" id="UP000440224"/>
    </source>
</evidence>